<dbReference type="PANTHER" id="PTHR15910">
    <property type="entry name" value="ARCHAEMETZINCIN"/>
    <property type="match status" value="1"/>
</dbReference>
<dbReference type="Proteomes" id="UP000515344">
    <property type="component" value="Chromosome"/>
</dbReference>
<dbReference type="EMBL" id="CP060007">
    <property type="protein sequence ID" value="QNA44568.1"/>
    <property type="molecule type" value="Genomic_DNA"/>
</dbReference>
<dbReference type="GO" id="GO:0006508">
    <property type="term" value="P:proteolysis"/>
    <property type="evidence" value="ECO:0007669"/>
    <property type="project" value="UniProtKB-KW"/>
</dbReference>
<name>A0A7G5XGG5_9BACT</name>
<accession>A0A7G5XGG5</accession>
<dbReference type="AlphaFoldDB" id="A0A7G5XGG5"/>
<dbReference type="Gene3D" id="3.40.390.10">
    <property type="entry name" value="Collagenase (Catalytic Domain)"/>
    <property type="match status" value="1"/>
</dbReference>
<dbReference type="Pfam" id="PF07998">
    <property type="entry name" value="Peptidase_M54"/>
    <property type="match status" value="1"/>
</dbReference>
<comment type="cofactor">
    <cofactor evidence="1">
        <name>Zn(2+)</name>
        <dbReference type="ChEBI" id="CHEBI:29105"/>
    </cofactor>
</comment>
<evidence type="ECO:0000256" key="5">
    <source>
        <dbReference type="ARBA" id="ARBA00022833"/>
    </source>
</evidence>
<sequence length="177" mass="20249">MKGKPIVILQPLQFDDTKMLAYLKDSIEKFYPVEIIIADVINFPANSYYKPRNRYRADSTIKWLRQIKPDSARTIVGITNEDVSVNKGAHKDYGVMGLGYKPGKSCVVSTYRLGKTATSQKHFQQRLFKVVVHEMGHNFGLHHCPTETCIMVDAEGQMKLDREKNLCGNCRRKLQIN</sequence>
<dbReference type="PIRSF" id="PIRSF005785">
    <property type="entry name" value="Zn-prot_arch"/>
    <property type="match status" value="1"/>
</dbReference>
<evidence type="ECO:0000256" key="3">
    <source>
        <dbReference type="ARBA" id="ARBA00022723"/>
    </source>
</evidence>
<organism evidence="7 8">
    <name type="scientific">Lacibacter sediminis</name>
    <dbReference type="NCBI Taxonomy" id="2760713"/>
    <lineage>
        <taxon>Bacteria</taxon>
        <taxon>Pseudomonadati</taxon>
        <taxon>Bacteroidota</taxon>
        <taxon>Chitinophagia</taxon>
        <taxon>Chitinophagales</taxon>
        <taxon>Chitinophagaceae</taxon>
        <taxon>Lacibacter</taxon>
    </lineage>
</organism>
<dbReference type="InterPro" id="IPR024079">
    <property type="entry name" value="MetalloPept_cat_dom_sf"/>
</dbReference>
<evidence type="ECO:0000256" key="2">
    <source>
        <dbReference type="ARBA" id="ARBA00022670"/>
    </source>
</evidence>
<keyword evidence="3" id="KW-0479">Metal-binding</keyword>
<dbReference type="KEGG" id="lacs:H4075_21335"/>
<gene>
    <name evidence="7" type="ORF">H4075_21335</name>
</gene>
<dbReference type="PANTHER" id="PTHR15910:SF1">
    <property type="entry name" value="ARCHAEMETZINCIN-2"/>
    <property type="match status" value="1"/>
</dbReference>
<keyword evidence="6 7" id="KW-0482">Metalloprotease</keyword>
<proteinExistence type="predicted"/>
<dbReference type="InterPro" id="IPR012091">
    <property type="entry name" value="Pept_M54_archaemetzncn_arc/bac"/>
</dbReference>
<dbReference type="SUPFAM" id="SSF55486">
    <property type="entry name" value="Metalloproteases ('zincins'), catalytic domain"/>
    <property type="match status" value="1"/>
</dbReference>
<keyword evidence="5" id="KW-0862">Zinc</keyword>
<dbReference type="RefSeq" id="WP_182802880.1">
    <property type="nucleotide sequence ID" value="NZ_CP060007.1"/>
</dbReference>
<dbReference type="CDD" id="cd11375">
    <property type="entry name" value="Peptidase_M54"/>
    <property type="match status" value="1"/>
</dbReference>
<evidence type="ECO:0000256" key="6">
    <source>
        <dbReference type="ARBA" id="ARBA00023049"/>
    </source>
</evidence>
<dbReference type="GO" id="GO:0008270">
    <property type="term" value="F:zinc ion binding"/>
    <property type="evidence" value="ECO:0007669"/>
    <property type="project" value="InterPro"/>
</dbReference>
<keyword evidence="8" id="KW-1185">Reference proteome</keyword>
<dbReference type="InterPro" id="IPR012962">
    <property type="entry name" value="Pept_M54_archaemetzincn"/>
</dbReference>
<evidence type="ECO:0000313" key="8">
    <source>
        <dbReference type="Proteomes" id="UP000515344"/>
    </source>
</evidence>
<protein>
    <submittedName>
        <fullName evidence="7">Matrixin family metalloprotease</fullName>
    </submittedName>
</protein>
<evidence type="ECO:0000313" key="7">
    <source>
        <dbReference type="EMBL" id="QNA44568.1"/>
    </source>
</evidence>
<keyword evidence="2" id="KW-0645">Protease</keyword>
<dbReference type="GO" id="GO:0008237">
    <property type="term" value="F:metallopeptidase activity"/>
    <property type="evidence" value="ECO:0007669"/>
    <property type="project" value="UniProtKB-KW"/>
</dbReference>
<evidence type="ECO:0000256" key="4">
    <source>
        <dbReference type="ARBA" id="ARBA00022801"/>
    </source>
</evidence>
<keyword evidence="4" id="KW-0378">Hydrolase</keyword>
<reference evidence="8" key="1">
    <citation type="submission" date="2020-08" db="EMBL/GenBank/DDBJ databases">
        <title>Lacibacter sp. S13-6-6 genome sequencing.</title>
        <authorList>
            <person name="Jin L."/>
        </authorList>
    </citation>
    <scope>NUCLEOTIDE SEQUENCE [LARGE SCALE GENOMIC DNA]</scope>
    <source>
        <strain evidence="8">S13-6-6</strain>
    </source>
</reference>
<evidence type="ECO:0000256" key="1">
    <source>
        <dbReference type="ARBA" id="ARBA00001947"/>
    </source>
</evidence>